<dbReference type="EMBL" id="FZNY01000009">
    <property type="protein sequence ID" value="SNS25839.1"/>
    <property type="molecule type" value="Genomic_DNA"/>
</dbReference>
<evidence type="ECO:0000256" key="1">
    <source>
        <dbReference type="SAM" id="SignalP"/>
    </source>
</evidence>
<accession>A0A239D0U3</accession>
<dbReference type="RefSeq" id="WP_229746826.1">
    <property type="nucleotide sequence ID" value="NZ_BMEP01000001.1"/>
</dbReference>
<dbReference type="Proteomes" id="UP000198379">
    <property type="component" value="Unassembled WGS sequence"/>
</dbReference>
<keyword evidence="1" id="KW-0732">Signal</keyword>
<feature type="signal peptide" evidence="1">
    <location>
        <begin position="1"/>
        <end position="19"/>
    </location>
</feature>
<gene>
    <name evidence="2" type="ORF">SAMN06265376_10979</name>
</gene>
<protein>
    <submittedName>
        <fullName evidence="2">Uncharacterized protein</fullName>
    </submittedName>
</protein>
<evidence type="ECO:0000313" key="3">
    <source>
        <dbReference type="Proteomes" id="UP000198379"/>
    </source>
</evidence>
<sequence>MIKKISFLLFIMLTSIAYSQNDSIPGEAEYRKHYDCTYEEGNILIVQRKGKKLDYEKSWKPSKEGFVMRMEAIYDLEFSDGKRYRSSVLKNISEDSITISSTMNEKCAEYEGIQYELISYPISSIKIARFINDRSLGFFSKKKLEKKYDLIVKKVDKAKLCPAVLTFPKRNNEVKVCHYYLTSQGYDILFETNGFLDYMQYPVNWN</sequence>
<reference evidence="2 3" key="1">
    <citation type="submission" date="2017-06" db="EMBL/GenBank/DDBJ databases">
        <authorList>
            <person name="Kim H.J."/>
            <person name="Triplett B.A."/>
        </authorList>
    </citation>
    <scope>NUCLEOTIDE SEQUENCE [LARGE SCALE GENOMIC DNA]</scope>
    <source>
        <strain evidence="2 3">DSM 25597</strain>
    </source>
</reference>
<keyword evidence="3" id="KW-1185">Reference proteome</keyword>
<proteinExistence type="predicted"/>
<name>A0A239D0U3_9FLAO</name>
<dbReference type="AlphaFoldDB" id="A0A239D0U3"/>
<organism evidence="2 3">
    <name type="scientific">Dokdonia pacifica</name>
    <dbReference type="NCBI Taxonomy" id="1627892"/>
    <lineage>
        <taxon>Bacteria</taxon>
        <taxon>Pseudomonadati</taxon>
        <taxon>Bacteroidota</taxon>
        <taxon>Flavobacteriia</taxon>
        <taxon>Flavobacteriales</taxon>
        <taxon>Flavobacteriaceae</taxon>
        <taxon>Dokdonia</taxon>
    </lineage>
</organism>
<evidence type="ECO:0000313" key="2">
    <source>
        <dbReference type="EMBL" id="SNS25839.1"/>
    </source>
</evidence>
<feature type="chain" id="PRO_5012557121" evidence="1">
    <location>
        <begin position="20"/>
        <end position="206"/>
    </location>
</feature>